<dbReference type="Pfam" id="PF02230">
    <property type="entry name" value="Abhydrolase_2"/>
    <property type="match status" value="1"/>
</dbReference>
<dbReference type="PANTHER" id="PTHR43037:SF1">
    <property type="entry name" value="BLL1128 PROTEIN"/>
    <property type="match status" value="1"/>
</dbReference>
<dbReference type="Proteomes" id="UP000184128">
    <property type="component" value="Unassembled WGS sequence"/>
</dbReference>
<feature type="domain" description="Esterase Ig-like N-terminal" evidence="3">
    <location>
        <begin position="13"/>
        <end position="140"/>
    </location>
</feature>
<name>A0A1M4VQN2_9LACT</name>
<proteinExistence type="predicted"/>
<evidence type="ECO:0000313" key="5">
    <source>
        <dbReference type="Proteomes" id="UP000184128"/>
    </source>
</evidence>
<feature type="domain" description="Phospholipase/carboxylesterase/thioesterase" evidence="2">
    <location>
        <begin position="188"/>
        <end position="370"/>
    </location>
</feature>
<keyword evidence="5" id="KW-1185">Reference proteome</keyword>
<keyword evidence="1" id="KW-0732">Signal</keyword>
<evidence type="ECO:0000256" key="1">
    <source>
        <dbReference type="ARBA" id="ARBA00022729"/>
    </source>
</evidence>
<dbReference type="InterPro" id="IPR003140">
    <property type="entry name" value="PLipase/COase/thioEstase"/>
</dbReference>
<dbReference type="InterPro" id="IPR050955">
    <property type="entry name" value="Plant_Biomass_Hydrol_Est"/>
</dbReference>
<dbReference type="Gene3D" id="2.60.40.2180">
    <property type="match status" value="1"/>
</dbReference>
<dbReference type="Pfam" id="PF18435">
    <property type="entry name" value="EstA_Ig_like"/>
    <property type="match status" value="1"/>
</dbReference>
<gene>
    <name evidence="4" type="ORF">SAMN02745249_00989</name>
</gene>
<dbReference type="EMBL" id="FQUF01000012">
    <property type="protein sequence ID" value="SHE71143.1"/>
    <property type="molecule type" value="Genomic_DNA"/>
</dbReference>
<dbReference type="InterPro" id="IPR041172">
    <property type="entry name" value="EstA_Ig-like_N"/>
</dbReference>
<dbReference type="OrthoDB" id="9764953at2"/>
<dbReference type="InterPro" id="IPR029058">
    <property type="entry name" value="AB_hydrolase_fold"/>
</dbReference>
<dbReference type="GO" id="GO:0016787">
    <property type="term" value="F:hydrolase activity"/>
    <property type="evidence" value="ECO:0007669"/>
    <property type="project" value="InterPro"/>
</dbReference>
<evidence type="ECO:0000313" key="4">
    <source>
        <dbReference type="EMBL" id="SHE71143.1"/>
    </source>
</evidence>
<dbReference type="PANTHER" id="PTHR43037">
    <property type="entry name" value="UNNAMED PRODUCT-RELATED"/>
    <property type="match status" value="1"/>
</dbReference>
<dbReference type="RefSeq" id="WP_073297204.1">
    <property type="nucleotide sequence ID" value="NZ_FQUF01000012.1"/>
</dbReference>
<dbReference type="AlphaFoldDB" id="A0A1M4VQN2"/>
<sequence>MVEEHNENRPTFKLVTKGFDWGPGYWKMIIDLKSEVNDLSNTDFKVEAKKNYEAYEPSSKEVKTEVGNEEVGMPEYYLSDEKGNKLQGSSQYVTLELSVHPDNIFTNPFKYSFETGLNTYEPIEYKVTMSQPIYNLTGEKIEGFVLKPADCTEVLEPEASLFEYSEFNYEDEDYGDINLTYAFFTPDTKKSKHPLIILLHGAGEGGTDPRIVLYGNKVVALVSDDIQSYFDGAYVLIPQAPTMWMDSGEGEYTKTGQSKYTKALIALIEEYIDKNPIDTDRIYLGGGSNGGYMTMNLLLENPELFTAAFPICQAYASEWVSDEKLERIKEIPIWFIHGENDPVVSFEKTAKSIAERLNHLGAKEIKVTTFENIVDTSGKYKTKDNKSYKYNDHWSWIYVYNDEVKDQDISLFEWLASR</sequence>
<evidence type="ECO:0000259" key="3">
    <source>
        <dbReference type="Pfam" id="PF18435"/>
    </source>
</evidence>
<dbReference type="SUPFAM" id="SSF53474">
    <property type="entry name" value="alpha/beta-Hydrolases"/>
    <property type="match status" value="1"/>
</dbReference>
<accession>A0A1M4VQN2</accession>
<protein>
    <submittedName>
        <fullName evidence="4">Predicted peptidase</fullName>
    </submittedName>
</protein>
<reference evidence="4 5" key="1">
    <citation type="submission" date="2016-11" db="EMBL/GenBank/DDBJ databases">
        <authorList>
            <person name="Jaros S."/>
            <person name="Januszkiewicz K."/>
            <person name="Wedrychowicz H."/>
        </authorList>
    </citation>
    <scope>NUCLEOTIDE SEQUENCE [LARGE SCALE GENOMIC DNA]</scope>
    <source>
        <strain evidence="4 5">DSM 15692</strain>
    </source>
</reference>
<dbReference type="Gene3D" id="3.40.50.1820">
    <property type="entry name" value="alpha/beta hydrolase"/>
    <property type="match status" value="1"/>
</dbReference>
<organism evidence="4 5">
    <name type="scientific">Atopostipes suicloacalis DSM 15692</name>
    <dbReference type="NCBI Taxonomy" id="1121025"/>
    <lineage>
        <taxon>Bacteria</taxon>
        <taxon>Bacillati</taxon>
        <taxon>Bacillota</taxon>
        <taxon>Bacilli</taxon>
        <taxon>Lactobacillales</taxon>
        <taxon>Carnobacteriaceae</taxon>
        <taxon>Atopostipes</taxon>
    </lineage>
</organism>
<evidence type="ECO:0000259" key="2">
    <source>
        <dbReference type="Pfam" id="PF02230"/>
    </source>
</evidence>